<comment type="caution">
    <text evidence="2">The sequence shown here is derived from an EMBL/GenBank/DDBJ whole genome shotgun (WGS) entry which is preliminary data.</text>
</comment>
<sequence length="243" mass="27747">MENSAELSTDNQTGPSETVELHSGENWTKERSFGDFLKSFETLKIESEDIARNVGETGDLSNVPAQRMYEEQLESAMSKMGLTMDDYLKARSVWSGDAAFDDKADATGPTSDQELSKLGLNEEEIRELPFFPEKEKMRDSLSNRRTSISQLLGANFDAVSIEQDKIQQLLEDIRKDTEYIQEIPKWQLEMQKRLDMLKQMRLRRVAELTASLQVEKEEHKELEKVQTPPPPTSDDKAGRVKVN</sequence>
<name>A0ABR4Q9E2_9CEST</name>
<evidence type="ECO:0000313" key="2">
    <source>
        <dbReference type="EMBL" id="KAL5106235.1"/>
    </source>
</evidence>
<evidence type="ECO:0000313" key="3">
    <source>
        <dbReference type="Proteomes" id="UP001651158"/>
    </source>
</evidence>
<organism evidence="2 3">
    <name type="scientific">Taenia crassiceps</name>
    <dbReference type="NCBI Taxonomy" id="6207"/>
    <lineage>
        <taxon>Eukaryota</taxon>
        <taxon>Metazoa</taxon>
        <taxon>Spiralia</taxon>
        <taxon>Lophotrochozoa</taxon>
        <taxon>Platyhelminthes</taxon>
        <taxon>Cestoda</taxon>
        <taxon>Eucestoda</taxon>
        <taxon>Cyclophyllidea</taxon>
        <taxon>Taeniidae</taxon>
        <taxon>Taenia</taxon>
    </lineage>
</organism>
<feature type="compositionally biased region" description="Basic and acidic residues" evidence="1">
    <location>
        <begin position="233"/>
        <end position="243"/>
    </location>
</feature>
<dbReference type="EMBL" id="JAKROA010000006">
    <property type="protein sequence ID" value="KAL5106235.1"/>
    <property type="molecule type" value="Genomic_DNA"/>
</dbReference>
<accession>A0ABR4Q9E2</accession>
<feature type="region of interest" description="Disordered" evidence="1">
    <location>
        <begin position="1"/>
        <end position="25"/>
    </location>
</feature>
<feature type="region of interest" description="Disordered" evidence="1">
    <location>
        <begin position="216"/>
        <end position="243"/>
    </location>
</feature>
<proteinExistence type="predicted"/>
<feature type="compositionally biased region" description="Polar residues" evidence="1">
    <location>
        <begin position="1"/>
        <end position="16"/>
    </location>
</feature>
<keyword evidence="3" id="KW-1185">Reference proteome</keyword>
<evidence type="ECO:0000256" key="1">
    <source>
        <dbReference type="SAM" id="MobiDB-lite"/>
    </source>
</evidence>
<protein>
    <submittedName>
        <fullName evidence="2">Uncharacterized protein</fullName>
    </submittedName>
</protein>
<gene>
    <name evidence="2" type="ORF">TcWFU_005456</name>
</gene>
<dbReference type="Proteomes" id="UP001651158">
    <property type="component" value="Unassembled WGS sequence"/>
</dbReference>
<reference evidence="2 3" key="1">
    <citation type="journal article" date="2022" name="Front. Cell. Infect. Microbiol.">
        <title>The Genomes of Two Strains of Taenia crassiceps the Animal Model for the Study of Human Cysticercosis.</title>
        <authorList>
            <person name="Bobes R.J."/>
            <person name="Estrada K."/>
            <person name="Rios-Valencia D.G."/>
            <person name="Calderon-Gallegos A."/>
            <person name="de la Torre P."/>
            <person name="Carrero J.C."/>
            <person name="Sanchez-Flores A."/>
            <person name="Laclette J.P."/>
        </authorList>
    </citation>
    <scope>NUCLEOTIDE SEQUENCE [LARGE SCALE GENOMIC DNA]</scope>
    <source>
        <strain evidence="2">WFUcys</strain>
    </source>
</reference>